<accession>A0A644VNN3</accession>
<feature type="compositionally biased region" description="Basic and acidic residues" evidence="1">
    <location>
        <begin position="808"/>
        <end position="822"/>
    </location>
</feature>
<sequence>MHLRRVPADAGGLAGFGQGLGGRDERGQRLTVQLEAKLDHPAVIGARGDPGFATGGIEADVLGAQAGPAAGGTGADELGRQHVRGADEIGDEAACRAAVDLFGGADLLDRAVGEDRDAVSHRQCLFLVMGDEDEGHAKGALQPAQFLLHLLAQLQVKRAERFVKEQHARLVDERPGKRHTLPLAARKGPRTAVAIAREFHQLERLLGGAVALGPAHALHPQPEGHVVAHVHVREERIVLEHGVDVAPIGRHALGALAIDLDMAGGRLLEARDQAQTSGLAGTRGPQHGEELAIGDVEVNTVDGPDDAEMPTDAAETHSLGHAWSFREEVRKGGPGVCARAQGGSAAHHGDVVGHPAVIGHAAAGLAFRGGGAPEPDLVEVLQPVRVAALGGLHTRLVGAGLGHRGHGAEPDRQIRLQVRVQRMLHEEIGAGRVLGFRVQHQRVGPARGAFLRHDRADRRAVGLQQVDLERPGGRGDDALVLEVVDLHHRVVPVARDQLTLALQEFKRRGILVLVQLVGVLDAEFGLVRLQIHRRIGNVDRAVIGLHPALVRLAVGQRLLVEHDIPAVGRGLEHLGVVHQHVRPPHEGHAVMGAVDGVPGRILQPVVDALPVGDQIDVDRLHLAARDQPQRGIARGGDQIEAPLVHQRHHFIGGARGLHLDLAAGGLLELGDPVIGRIGLAALDIARPGDDRQRPLGLAQFLQHLGLCRQRQRCTKGDPRGAEVQKLFHQSVPCCRGAHWGPSHGSVSEMARFRKFNCQKPAIGKVDIIIYRCTEWLCAARMNSRAVSGRGAPLRQTTPTCTTGSLPETSRETIRSPSSDQRR</sequence>
<evidence type="ECO:0000313" key="2">
    <source>
        <dbReference type="EMBL" id="MPL93019.1"/>
    </source>
</evidence>
<feature type="region of interest" description="Disordered" evidence="1">
    <location>
        <begin position="787"/>
        <end position="822"/>
    </location>
</feature>
<feature type="compositionally biased region" description="Polar residues" evidence="1">
    <location>
        <begin position="794"/>
        <end position="807"/>
    </location>
</feature>
<dbReference type="EMBL" id="VSSQ01000378">
    <property type="protein sequence ID" value="MPL93019.1"/>
    <property type="molecule type" value="Genomic_DNA"/>
</dbReference>
<proteinExistence type="predicted"/>
<dbReference type="AlphaFoldDB" id="A0A644VNN3"/>
<dbReference type="AntiFam" id="ANF00142">
    <property type="entry name" value="Shadow ORF (opposite yadG)"/>
</dbReference>
<evidence type="ECO:0000256" key="1">
    <source>
        <dbReference type="SAM" id="MobiDB-lite"/>
    </source>
</evidence>
<reference evidence="2" key="1">
    <citation type="submission" date="2019-08" db="EMBL/GenBank/DDBJ databases">
        <authorList>
            <person name="Kucharzyk K."/>
            <person name="Murdoch R.W."/>
            <person name="Higgins S."/>
            <person name="Loffler F."/>
        </authorList>
    </citation>
    <scope>NUCLEOTIDE SEQUENCE</scope>
</reference>
<name>A0A644VNN3_9ZZZZ</name>
<dbReference type="AntiFam" id="ANF00095">
    <property type="entry name" value="Shadow ORF (opposite ABC transporters)"/>
</dbReference>
<gene>
    <name evidence="2" type="ORF">SDC9_39143</name>
</gene>
<comment type="caution">
    <text evidence="2">The sequence shown here is derived from an EMBL/GenBank/DDBJ whole genome shotgun (WGS) entry which is preliminary data.</text>
</comment>
<protein>
    <submittedName>
        <fullName evidence="2">Uncharacterized protein</fullName>
    </submittedName>
</protein>
<organism evidence="2">
    <name type="scientific">bioreactor metagenome</name>
    <dbReference type="NCBI Taxonomy" id="1076179"/>
    <lineage>
        <taxon>unclassified sequences</taxon>
        <taxon>metagenomes</taxon>
        <taxon>ecological metagenomes</taxon>
    </lineage>
</organism>